<evidence type="ECO:0000256" key="2">
    <source>
        <dbReference type="SAM" id="Phobius"/>
    </source>
</evidence>
<keyword evidence="4" id="KW-1185">Reference proteome</keyword>
<evidence type="ECO:0000256" key="1">
    <source>
        <dbReference type="SAM" id="MobiDB-lite"/>
    </source>
</evidence>
<keyword evidence="2" id="KW-1133">Transmembrane helix</keyword>
<keyword evidence="2" id="KW-0812">Transmembrane</keyword>
<feature type="compositionally biased region" description="Polar residues" evidence="1">
    <location>
        <begin position="234"/>
        <end position="243"/>
    </location>
</feature>
<feature type="transmembrane region" description="Helical" evidence="2">
    <location>
        <begin position="92"/>
        <end position="114"/>
    </location>
</feature>
<accession>A0AAD9DNU6</accession>
<dbReference type="GO" id="GO:0008285">
    <property type="term" value="P:negative regulation of cell population proliferation"/>
    <property type="evidence" value="ECO:0007669"/>
    <property type="project" value="InterPro"/>
</dbReference>
<dbReference type="AlphaFoldDB" id="A0AAD9DNU6"/>
<keyword evidence="2" id="KW-0472">Membrane</keyword>
<feature type="transmembrane region" description="Helical" evidence="2">
    <location>
        <begin position="126"/>
        <end position="152"/>
    </location>
</feature>
<reference evidence="3" key="1">
    <citation type="submission" date="2023-03" db="EMBL/GenBank/DDBJ databases">
        <title>Electrophorus voltai genome.</title>
        <authorList>
            <person name="Bian C."/>
        </authorList>
    </citation>
    <scope>NUCLEOTIDE SEQUENCE</scope>
    <source>
        <strain evidence="3">CB-2022</strain>
        <tissue evidence="3">Muscle</tissue>
    </source>
</reference>
<dbReference type="GO" id="GO:0016020">
    <property type="term" value="C:membrane"/>
    <property type="evidence" value="ECO:0007669"/>
    <property type="project" value="TreeGrafter"/>
</dbReference>
<dbReference type="EMBL" id="JAROKS010000023">
    <property type="protein sequence ID" value="KAK1787668.1"/>
    <property type="molecule type" value="Genomic_DNA"/>
</dbReference>
<gene>
    <name evidence="3" type="ORF">P4O66_016160</name>
</gene>
<dbReference type="Proteomes" id="UP001239994">
    <property type="component" value="Unassembled WGS sequence"/>
</dbReference>
<dbReference type="PANTHER" id="PTHR28358">
    <property type="entry name" value="TRANSMEMBRANE PROTEIN 127"/>
    <property type="match status" value="1"/>
</dbReference>
<comment type="caution">
    <text evidence="3">The sequence shown here is derived from an EMBL/GenBank/DDBJ whole genome shotgun (WGS) entry which is preliminary data.</text>
</comment>
<protein>
    <submittedName>
        <fullName evidence="3">Uncharacterized protein</fullName>
    </submittedName>
</protein>
<evidence type="ECO:0000313" key="4">
    <source>
        <dbReference type="Proteomes" id="UP001239994"/>
    </source>
</evidence>
<dbReference type="InterPro" id="IPR033331">
    <property type="entry name" value="TMEM127"/>
</dbReference>
<proteinExistence type="predicted"/>
<name>A0AAD9DNU6_9TELE</name>
<sequence>MQLVLFGALFPPQWLLPYRTAMALGLSPAAVCQCFTLVALCTSIADPNWINVQNGTDPHGKQLIYGVAFTLHAGQNLTDTAPLGGPNGLGMWLLYVLAAFSYASVLASGCSFLLDFLGVGFTHSRVVASFHVSTVVLCLIVLGVAGTCLYVIEHNVQNGRWGSLWDHPSTPPYGLQTYPGESMIIEMLAILFSLGAAAFSLRCPPEPTTPSRYLSVESEDGETEPLIGGLGEQSAETFPTEQS</sequence>
<evidence type="ECO:0000313" key="3">
    <source>
        <dbReference type="EMBL" id="KAK1787668.1"/>
    </source>
</evidence>
<dbReference type="GO" id="GO:0032007">
    <property type="term" value="P:negative regulation of TOR signaling"/>
    <property type="evidence" value="ECO:0007669"/>
    <property type="project" value="InterPro"/>
</dbReference>
<dbReference type="PANTHER" id="PTHR28358:SF1">
    <property type="entry name" value="TRANSMEMBRANE PROTEIN 127"/>
    <property type="match status" value="1"/>
</dbReference>
<feature type="region of interest" description="Disordered" evidence="1">
    <location>
        <begin position="210"/>
        <end position="243"/>
    </location>
</feature>
<organism evidence="3 4">
    <name type="scientific">Electrophorus voltai</name>
    <dbReference type="NCBI Taxonomy" id="2609070"/>
    <lineage>
        <taxon>Eukaryota</taxon>
        <taxon>Metazoa</taxon>
        <taxon>Chordata</taxon>
        <taxon>Craniata</taxon>
        <taxon>Vertebrata</taxon>
        <taxon>Euteleostomi</taxon>
        <taxon>Actinopterygii</taxon>
        <taxon>Neopterygii</taxon>
        <taxon>Teleostei</taxon>
        <taxon>Ostariophysi</taxon>
        <taxon>Gymnotiformes</taxon>
        <taxon>Gymnotoidei</taxon>
        <taxon>Gymnotidae</taxon>
        <taxon>Electrophorus</taxon>
    </lineage>
</organism>